<name>I2MTK3_STRT9</name>
<dbReference type="InterPro" id="IPR046030">
    <property type="entry name" value="DUF5988"/>
</dbReference>
<dbReference type="Proteomes" id="UP000005940">
    <property type="component" value="Chromosome"/>
</dbReference>
<evidence type="ECO:0000313" key="2">
    <source>
        <dbReference type="EMBL" id="QKM71152.1"/>
    </source>
</evidence>
<evidence type="ECO:0000313" key="3">
    <source>
        <dbReference type="Proteomes" id="UP000005940"/>
    </source>
</evidence>
<accession>I2MTK3</accession>
<keyword evidence="3" id="KW-1185">Reference proteome</keyword>
<dbReference type="Pfam" id="PF19450">
    <property type="entry name" value="DUF5988"/>
    <property type="match status" value="1"/>
</dbReference>
<evidence type="ECO:0000256" key="1">
    <source>
        <dbReference type="SAM" id="MobiDB-lite"/>
    </source>
</evidence>
<feature type="compositionally biased region" description="Polar residues" evidence="1">
    <location>
        <begin position="1"/>
        <end position="14"/>
    </location>
</feature>
<dbReference type="AlphaFoldDB" id="I2MTK3"/>
<proteinExistence type="predicted"/>
<dbReference type="RefSeq" id="WP_006350931.1">
    <property type="nucleotide sequence ID" value="NZ_CP029159.1"/>
</dbReference>
<sequence>METETSVDGRSTGNAVLRGSPHASWAEGQAEGQVVTVDDPDLTLKLLHGNHYDHFVPTAESLERDGRTLRVFRWSHETYIAE</sequence>
<reference evidence="2 3" key="1">
    <citation type="journal article" date="2012" name="J. Bacteriol.">
        <title>Draft genome of Streptomyces tsukubaensis NRRL 18488, the producer of the clinically important immunosuppressant tacrolimus (FK506).</title>
        <authorList>
            <person name="Barreiro C."/>
            <person name="Prieto C."/>
            <person name="Sola-Landa A."/>
            <person name="Solera E."/>
            <person name="Martinez-Castro M."/>
            <person name="Perez-Redondo R."/>
            <person name="Garcia-Estrada C."/>
            <person name="Aparicio J.F."/>
            <person name="Fernandez-Martinez L.T."/>
            <person name="Santos-Aberturas J."/>
            <person name="Salehi-Najafabadi Z."/>
            <person name="Rodriguez-Garcia A."/>
            <person name="Tauch A."/>
            <person name="Martin J.F."/>
        </authorList>
    </citation>
    <scope>NUCLEOTIDE SEQUENCE [LARGE SCALE GENOMIC DNA]</scope>
    <source>
        <strain evidence="3">DSM 42081 / NBRC 108919 / NRRL 18488 / 9993</strain>
    </source>
</reference>
<protein>
    <submittedName>
        <fullName evidence="2">Uncharacterized protein</fullName>
    </submittedName>
</protein>
<dbReference type="EMBL" id="CP029159">
    <property type="protein sequence ID" value="QKM71152.1"/>
    <property type="molecule type" value="Genomic_DNA"/>
</dbReference>
<feature type="region of interest" description="Disordered" evidence="1">
    <location>
        <begin position="1"/>
        <end position="31"/>
    </location>
</feature>
<organism evidence="2 3">
    <name type="scientific">Streptomyces tsukubensis (strain DSM 42081 / NBRC 108919 / NRRL 18488 / 9993)</name>
    <dbReference type="NCBI Taxonomy" id="1114943"/>
    <lineage>
        <taxon>Bacteria</taxon>
        <taxon>Bacillati</taxon>
        <taxon>Actinomycetota</taxon>
        <taxon>Actinomycetes</taxon>
        <taxon>Kitasatosporales</taxon>
        <taxon>Streptomycetaceae</taxon>
        <taxon>Streptomyces</taxon>
    </lineage>
</organism>
<gene>
    <name evidence="2" type="ORF">STSU_032600</name>
</gene>